<dbReference type="Pfam" id="PF05699">
    <property type="entry name" value="Dimer_Tnp_hAT"/>
    <property type="match status" value="1"/>
</dbReference>
<gene>
    <name evidence="2" type="ORF">OSB04_017431</name>
</gene>
<dbReference type="InterPro" id="IPR006580">
    <property type="entry name" value="Znf_TTF"/>
</dbReference>
<name>A0AA38WM08_9ASTR</name>
<dbReference type="Pfam" id="PF14291">
    <property type="entry name" value="DUF4371"/>
    <property type="match status" value="1"/>
</dbReference>
<dbReference type="AlphaFoldDB" id="A0AA38WM08"/>
<feature type="domain" description="TTF-type" evidence="1">
    <location>
        <begin position="156"/>
        <end position="228"/>
    </location>
</feature>
<evidence type="ECO:0000259" key="1">
    <source>
        <dbReference type="SMART" id="SM00597"/>
    </source>
</evidence>
<organism evidence="2 3">
    <name type="scientific">Centaurea solstitialis</name>
    <name type="common">yellow star-thistle</name>
    <dbReference type="NCBI Taxonomy" id="347529"/>
    <lineage>
        <taxon>Eukaryota</taxon>
        <taxon>Viridiplantae</taxon>
        <taxon>Streptophyta</taxon>
        <taxon>Embryophyta</taxon>
        <taxon>Tracheophyta</taxon>
        <taxon>Spermatophyta</taxon>
        <taxon>Magnoliopsida</taxon>
        <taxon>eudicotyledons</taxon>
        <taxon>Gunneridae</taxon>
        <taxon>Pentapetalae</taxon>
        <taxon>asterids</taxon>
        <taxon>campanulids</taxon>
        <taxon>Asterales</taxon>
        <taxon>Asteraceae</taxon>
        <taxon>Carduoideae</taxon>
        <taxon>Cardueae</taxon>
        <taxon>Centaureinae</taxon>
        <taxon>Centaurea</taxon>
    </lineage>
</organism>
<dbReference type="InterPro" id="IPR012337">
    <property type="entry name" value="RNaseH-like_sf"/>
</dbReference>
<dbReference type="InterPro" id="IPR008906">
    <property type="entry name" value="HATC_C_dom"/>
</dbReference>
<keyword evidence="3" id="KW-1185">Reference proteome</keyword>
<dbReference type="SUPFAM" id="SSF53098">
    <property type="entry name" value="Ribonuclease H-like"/>
    <property type="match status" value="1"/>
</dbReference>
<evidence type="ECO:0000313" key="3">
    <source>
        <dbReference type="Proteomes" id="UP001172457"/>
    </source>
</evidence>
<dbReference type="EMBL" id="JARYMX010000004">
    <property type="protein sequence ID" value="KAJ9553386.1"/>
    <property type="molecule type" value="Genomic_DNA"/>
</dbReference>
<dbReference type="SMART" id="SM00597">
    <property type="entry name" value="ZnF_TTF"/>
    <property type="match status" value="1"/>
</dbReference>
<sequence length="835" mass="95572">MNNIYPQTTNNSVQLILASLINDFDLVLPNNVDPMKLDMSDKFGIALKMEKPLKTFNCPLGLSIIEDLQKPCISFSKIIMDRFLKRKAPTPGIGSSISQPSSTSSMPKIDLNDLPWDPSERKKITTYHPNQIDEIRRKYLIRGPCQPRAHDFPRTKGRRFCPAWFDQYDSFAKQGGSDAFVTEGFNSWNKTDRFVRHVGDVSSFHNRALKNCEDLMRQDQSIAFAFHKQDEIMKNEHRIRLNASIDAIRYLLNGALPFRGHDESETSVYRGNFLELIKLIRERDETVRNVTLENAPGNSQMVAPSIQKDIVDCFAQEILKSTFEEIGNDVFGLLVDESSDISKKEQMAVVLRFVTCGVVKERFVGLVHVKETSSLYLKSAIESLFAEYGLSLTNVRGQGYDGASNMRGEFNGLKALIINENKSAYYVHCFAHQLQLVIVAVAKKHHGAVNFFELLSVLMNVVCASCKRKDMLIESQKEKVEKAIGSGEIETGSGLNQELSLVRAGDTRWSSHYKTLLRLVDLYPCVIEVLQYVENSCDNSTSVWQARGLQIYLKSYDFVFYLHLMLHILGVTNSLSQALQRKDQDILNAISLVKITKEKLQEFRVDGFEPLLEKISSFCGKYDIEIVNMEEDYVDPKRRRHKTNITHRHYYEYDCFNTVVDMQIREFGDRFSEASSELILCMAALNPHDSFCDFDRPKLQKLCEFYPDDFSCAERMIFNHELGLYIASVREDERFAKLKGLSDLARVMVETRKHVTFPLVYRLLKLALVLPVATASVERCFSAMKLVKSDLRNRIADDFLNACVICAIEREALAKVTNEDVIVRFQKMKTRRQQL</sequence>
<accession>A0AA38WM08</accession>
<protein>
    <recommendedName>
        <fullName evidence="1">TTF-type domain-containing protein</fullName>
    </recommendedName>
</protein>
<proteinExistence type="predicted"/>
<dbReference type="GO" id="GO:0046983">
    <property type="term" value="F:protein dimerization activity"/>
    <property type="evidence" value="ECO:0007669"/>
    <property type="project" value="InterPro"/>
</dbReference>
<dbReference type="Proteomes" id="UP001172457">
    <property type="component" value="Chromosome 4"/>
</dbReference>
<dbReference type="PANTHER" id="PTHR11697:SF230">
    <property type="entry name" value="ZINC FINGER, MYM DOMAIN CONTAINING 1"/>
    <property type="match status" value="1"/>
</dbReference>
<dbReference type="InterPro" id="IPR055298">
    <property type="entry name" value="AtLOH3-like"/>
</dbReference>
<reference evidence="2" key="1">
    <citation type="submission" date="2023-03" db="EMBL/GenBank/DDBJ databases">
        <title>Chromosome-scale reference genome and RAD-based genetic map of yellow starthistle (Centaurea solstitialis) reveal putative structural variation and QTLs associated with invader traits.</title>
        <authorList>
            <person name="Reatini B."/>
            <person name="Cang F.A."/>
            <person name="Jiang Q."/>
            <person name="Mckibben M.T.W."/>
            <person name="Barker M.S."/>
            <person name="Rieseberg L.H."/>
            <person name="Dlugosch K.M."/>
        </authorList>
    </citation>
    <scope>NUCLEOTIDE SEQUENCE</scope>
    <source>
        <strain evidence="2">CAN-66</strain>
        <tissue evidence="2">Leaf</tissue>
    </source>
</reference>
<dbReference type="InterPro" id="IPR025398">
    <property type="entry name" value="DUF4371"/>
</dbReference>
<comment type="caution">
    <text evidence="2">The sequence shown here is derived from an EMBL/GenBank/DDBJ whole genome shotgun (WGS) entry which is preliminary data.</text>
</comment>
<dbReference type="PANTHER" id="PTHR11697">
    <property type="entry name" value="GENERAL TRANSCRIPTION FACTOR 2-RELATED ZINC FINGER PROTEIN"/>
    <property type="match status" value="1"/>
</dbReference>
<evidence type="ECO:0000313" key="2">
    <source>
        <dbReference type="EMBL" id="KAJ9553386.1"/>
    </source>
</evidence>